<dbReference type="InterPro" id="IPR003593">
    <property type="entry name" value="AAA+_ATPase"/>
</dbReference>
<dbReference type="PROSITE" id="PS50893">
    <property type="entry name" value="ABC_TRANSPORTER_2"/>
    <property type="match status" value="1"/>
</dbReference>
<feature type="domain" description="ABC transporter" evidence="5">
    <location>
        <begin position="4"/>
        <end position="238"/>
    </location>
</feature>
<evidence type="ECO:0000313" key="7">
    <source>
        <dbReference type="Proteomes" id="UP000479241"/>
    </source>
</evidence>
<dbReference type="Pfam" id="PF00005">
    <property type="entry name" value="ABC_tran"/>
    <property type="match status" value="1"/>
</dbReference>
<dbReference type="RefSeq" id="WP_163205161.1">
    <property type="nucleotide sequence ID" value="NZ_JAAGWG010000014.1"/>
</dbReference>
<dbReference type="EMBL" id="JAAGWG010000014">
    <property type="protein sequence ID" value="NEK86305.1"/>
    <property type="molecule type" value="Genomic_DNA"/>
</dbReference>
<dbReference type="InterPro" id="IPR003439">
    <property type="entry name" value="ABC_transporter-like_ATP-bd"/>
</dbReference>
<dbReference type="PROSITE" id="PS00211">
    <property type="entry name" value="ABC_TRANSPORTER_1"/>
    <property type="match status" value="1"/>
</dbReference>
<dbReference type="Gene3D" id="3.40.50.300">
    <property type="entry name" value="P-loop containing nucleotide triphosphate hydrolases"/>
    <property type="match status" value="1"/>
</dbReference>
<comment type="caution">
    <text evidence="6">The sequence shown here is derived from an EMBL/GenBank/DDBJ whole genome shotgun (WGS) entry which is preliminary data.</text>
</comment>
<protein>
    <submittedName>
        <fullName evidence="6">ABC transporter ATP-binding protein</fullName>
    </submittedName>
</protein>
<sequence>MPAVEMVGVTKTYRRRGGQPFRALDSLDMTVDTGGVHGLLGPNGSGKTTSIRALLGLVRPDAGVGQIRLLDRPVPDELPQLIGDVGALVETPLFFPAFSGRRNLELLAQTAGVPGTRVEECLELVDLRDRAGDRFKGYSLGMKQRLGIAAALLKSPRLLILDEPSNGLDPAGIRDIRELVRRLGRDGRTTVLVSSHLLAEIQHVCDSVTILVRGRRIASGPVASVLSRAGTNDTRVAVPDPATAAALLAAAGFSVSPSPDGQILVHGAASPGEITRVLAQHGHYVEELVRVTPDLEEAFLALTGNQA</sequence>
<accession>A0A6L9W2P0</accession>
<dbReference type="PANTHER" id="PTHR43335:SF4">
    <property type="entry name" value="ABC TRANSPORTER, ATP-BINDING PROTEIN"/>
    <property type="match status" value="1"/>
</dbReference>
<evidence type="ECO:0000256" key="2">
    <source>
        <dbReference type="ARBA" id="ARBA00022448"/>
    </source>
</evidence>
<evidence type="ECO:0000256" key="4">
    <source>
        <dbReference type="ARBA" id="ARBA00022840"/>
    </source>
</evidence>
<reference evidence="6 7" key="1">
    <citation type="submission" date="2019-12" db="EMBL/GenBank/DDBJ databases">
        <title>the WGS of Blastococcus saxobsidens 67B17.</title>
        <authorList>
            <person name="Jiang Z."/>
        </authorList>
    </citation>
    <scope>NUCLEOTIDE SEQUENCE [LARGE SCALE GENOMIC DNA]</scope>
    <source>
        <strain evidence="6 7">67B17</strain>
    </source>
</reference>
<gene>
    <name evidence="6" type="ORF">GCU60_11120</name>
</gene>
<dbReference type="GO" id="GO:0016887">
    <property type="term" value="F:ATP hydrolysis activity"/>
    <property type="evidence" value="ECO:0007669"/>
    <property type="project" value="InterPro"/>
</dbReference>
<dbReference type="AlphaFoldDB" id="A0A6L9W2P0"/>
<dbReference type="InterPro" id="IPR017871">
    <property type="entry name" value="ABC_transporter-like_CS"/>
</dbReference>
<dbReference type="SUPFAM" id="SSF52540">
    <property type="entry name" value="P-loop containing nucleoside triphosphate hydrolases"/>
    <property type="match status" value="1"/>
</dbReference>
<name>A0A6L9W2P0_9ACTN</name>
<evidence type="ECO:0000259" key="5">
    <source>
        <dbReference type="PROSITE" id="PS50893"/>
    </source>
</evidence>
<dbReference type="Proteomes" id="UP000479241">
    <property type="component" value="Unassembled WGS sequence"/>
</dbReference>
<evidence type="ECO:0000256" key="1">
    <source>
        <dbReference type="ARBA" id="ARBA00005417"/>
    </source>
</evidence>
<dbReference type="PANTHER" id="PTHR43335">
    <property type="entry name" value="ABC TRANSPORTER, ATP-BINDING PROTEIN"/>
    <property type="match status" value="1"/>
</dbReference>
<keyword evidence="4 6" id="KW-0067">ATP-binding</keyword>
<organism evidence="6 7">
    <name type="scientific">Blastococcus saxobsidens</name>
    <dbReference type="NCBI Taxonomy" id="138336"/>
    <lineage>
        <taxon>Bacteria</taxon>
        <taxon>Bacillati</taxon>
        <taxon>Actinomycetota</taxon>
        <taxon>Actinomycetes</taxon>
        <taxon>Geodermatophilales</taxon>
        <taxon>Geodermatophilaceae</taxon>
        <taxon>Blastococcus</taxon>
    </lineage>
</organism>
<dbReference type="GO" id="GO:0005524">
    <property type="term" value="F:ATP binding"/>
    <property type="evidence" value="ECO:0007669"/>
    <property type="project" value="UniProtKB-KW"/>
</dbReference>
<dbReference type="InterPro" id="IPR027417">
    <property type="entry name" value="P-loop_NTPase"/>
</dbReference>
<keyword evidence="2" id="KW-0813">Transport</keyword>
<evidence type="ECO:0000256" key="3">
    <source>
        <dbReference type="ARBA" id="ARBA00022741"/>
    </source>
</evidence>
<comment type="similarity">
    <text evidence="1">Belongs to the ABC transporter superfamily.</text>
</comment>
<proteinExistence type="inferred from homology"/>
<keyword evidence="3" id="KW-0547">Nucleotide-binding</keyword>
<dbReference type="SMART" id="SM00382">
    <property type="entry name" value="AAA"/>
    <property type="match status" value="1"/>
</dbReference>
<evidence type="ECO:0000313" key="6">
    <source>
        <dbReference type="EMBL" id="NEK86305.1"/>
    </source>
</evidence>